<dbReference type="AlphaFoldDB" id="A0A1M5BY46"/>
<gene>
    <name evidence="2" type="ORF">SAMN05444377_11011</name>
</gene>
<name>A0A1M5BY46_9FLAO</name>
<feature type="transmembrane region" description="Helical" evidence="1">
    <location>
        <begin position="93"/>
        <end position="114"/>
    </location>
</feature>
<keyword evidence="1" id="KW-1133">Transmembrane helix</keyword>
<evidence type="ECO:0000313" key="2">
    <source>
        <dbReference type="EMBL" id="SHF47371.1"/>
    </source>
</evidence>
<keyword evidence="1" id="KW-0472">Membrane</keyword>
<feature type="transmembrane region" description="Helical" evidence="1">
    <location>
        <begin position="60"/>
        <end position="81"/>
    </location>
</feature>
<dbReference type="EMBL" id="FQVQ01000010">
    <property type="protein sequence ID" value="SHF47371.1"/>
    <property type="molecule type" value="Genomic_DNA"/>
</dbReference>
<sequence>MYFYLYIRTTMVRKTYPISRAIHFINIALWLTFQACGFVWKNTITTVLQLEYLLLSEHQSLVANLSHPLIILGVLGQILLLVHAFRRRWNRGLNTLTVSILTLLVAFLVLVGVLTMQWTMVGMQLPFLICVCLYFYFAYKKTEGEDLR</sequence>
<feature type="transmembrane region" description="Helical" evidence="1">
    <location>
        <begin position="21"/>
        <end position="40"/>
    </location>
</feature>
<keyword evidence="3" id="KW-1185">Reference proteome</keyword>
<feature type="transmembrane region" description="Helical" evidence="1">
    <location>
        <begin position="120"/>
        <end position="139"/>
    </location>
</feature>
<protein>
    <submittedName>
        <fullName evidence="2">Uncharacterized protein</fullName>
    </submittedName>
</protein>
<organism evidence="2 3">
    <name type="scientific">Flavobacterium fontis</name>
    <dbReference type="NCBI Taxonomy" id="1124188"/>
    <lineage>
        <taxon>Bacteria</taxon>
        <taxon>Pseudomonadati</taxon>
        <taxon>Bacteroidota</taxon>
        <taxon>Flavobacteriia</taxon>
        <taxon>Flavobacteriales</taxon>
        <taxon>Flavobacteriaceae</taxon>
        <taxon>Flavobacterium</taxon>
    </lineage>
</organism>
<accession>A0A1M5BY46</accession>
<proteinExistence type="predicted"/>
<evidence type="ECO:0000313" key="3">
    <source>
        <dbReference type="Proteomes" id="UP000184147"/>
    </source>
</evidence>
<dbReference type="Proteomes" id="UP000184147">
    <property type="component" value="Unassembled WGS sequence"/>
</dbReference>
<evidence type="ECO:0000256" key="1">
    <source>
        <dbReference type="SAM" id="Phobius"/>
    </source>
</evidence>
<reference evidence="2 3" key="1">
    <citation type="submission" date="2016-11" db="EMBL/GenBank/DDBJ databases">
        <authorList>
            <person name="Jaros S."/>
            <person name="Januszkiewicz K."/>
            <person name="Wedrychowicz H."/>
        </authorList>
    </citation>
    <scope>NUCLEOTIDE SEQUENCE [LARGE SCALE GENOMIC DNA]</scope>
    <source>
        <strain evidence="2 3">DSM 25660</strain>
    </source>
</reference>
<keyword evidence="1" id="KW-0812">Transmembrane</keyword>